<dbReference type="InterPro" id="IPR006043">
    <property type="entry name" value="NCS2"/>
</dbReference>
<gene>
    <name evidence="10" type="ORF">HWN40_06000</name>
</gene>
<dbReference type="KEGG" id="mzi:HWN40_06000"/>
<dbReference type="PANTHER" id="PTHR43337:SF1">
    <property type="entry name" value="XANTHINE_URACIL PERMEASE C887.17-RELATED"/>
    <property type="match status" value="1"/>
</dbReference>
<dbReference type="EMBL" id="CP058215">
    <property type="protein sequence ID" value="QLC49830.1"/>
    <property type="molecule type" value="Genomic_DNA"/>
</dbReference>
<dbReference type="AlphaFoldDB" id="A0A7D5J8P2"/>
<dbReference type="RefSeq" id="WP_176964886.1">
    <property type="nucleotide sequence ID" value="NZ_CP058215.1"/>
</dbReference>
<evidence type="ECO:0000256" key="7">
    <source>
        <dbReference type="ARBA" id="ARBA00023136"/>
    </source>
</evidence>
<sequence>MANILENYFNLKERGTDIKTEITAGVVTFMTVAYIIVVNPAILEAAGIPFGASMVATILSAAFGTLIMGVYAKKPLAIAPYMGENAFVAYTVVGVLGYSWQTALGAVFISGVIFTLLTISGLRNRMIDAVPDNLKYSFAAGIGLFITFIGLVNAGIVSLGVEVAPLHVGSLNTAPVALALFGFLLISLLMVKRVKGSILIGIIITAVLGFVSGVAPAPESIVSMPPSIDPIFLQLDITGALTWGFFAVILTMFTMDLMDTMGTLVGVSFKAGFTDEQGNIENMDKPFLADALATVFASLAGTTTTGTYIESATGIEEGGRTGLTALVVALLFTLGLFFYPLFSSIPTAATSPALIIVGLLMMGSITKIDMNDFTEMIPAMAVIILMSFTYNLGVGLSAGFVLFPILKVIDGKSSEVKPIAWGLFVLCSLFFIFYPY</sequence>
<evidence type="ECO:0000256" key="4">
    <source>
        <dbReference type="ARBA" id="ARBA00022475"/>
    </source>
</evidence>
<evidence type="ECO:0000256" key="1">
    <source>
        <dbReference type="ARBA" id="ARBA00004651"/>
    </source>
</evidence>
<evidence type="ECO:0000256" key="6">
    <source>
        <dbReference type="ARBA" id="ARBA00022989"/>
    </source>
</evidence>
<evidence type="ECO:0000256" key="5">
    <source>
        <dbReference type="ARBA" id="ARBA00022692"/>
    </source>
</evidence>
<feature type="transmembrane region" description="Helical" evidence="9">
    <location>
        <begin position="134"/>
        <end position="161"/>
    </location>
</feature>
<protein>
    <submittedName>
        <fullName evidence="10">NCS2 family permease</fullName>
    </submittedName>
</protein>
<dbReference type="InterPro" id="IPR026033">
    <property type="entry name" value="Azg-like_bact_archaea"/>
</dbReference>
<evidence type="ECO:0000313" key="10">
    <source>
        <dbReference type="EMBL" id="QLC49830.1"/>
    </source>
</evidence>
<keyword evidence="7 8" id="KW-0472">Membrane</keyword>
<dbReference type="GO" id="GO:0005345">
    <property type="term" value="F:purine nucleobase transmembrane transporter activity"/>
    <property type="evidence" value="ECO:0007669"/>
    <property type="project" value="TreeGrafter"/>
</dbReference>
<feature type="transmembrane region" description="Helical" evidence="9">
    <location>
        <begin position="418"/>
        <end position="434"/>
    </location>
</feature>
<accession>A0A7D5J8P2</accession>
<feature type="transmembrane region" description="Helical" evidence="9">
    <location>
        <begin position="377"/>
        <end position="406"/>
    </location>
</feature>
<dbReference type="GeneID" id="55821209"/>
<dbReference type="PIRSF" id="PIRSF005353">
    <property type="entry name" value="PbuG"/>
    <property type="match status" value="1"/>
</dbReference>
<dbReference type="GO" id="GO:0005886">
    <property type="term" value="C:plasma membrane"/>
    <property type="evidence" value="ECO:0007669"/>
    <property type="project" value="UniProtKB-SubCell"/>
</dbReference>
<evidence type="ECO:0000256" key="3">
    <source>
        <dbReference type="ARBA" id="ARBA00022448"/>
    </source>
</evidence>
<feature type="transmembrane region" description="Helical" evidence="9">
    <location>
        <begin position="323"/>
        <end position="342"/>
    </location>
</feature>
<comment type="similarity">
    <text evidence="2 8">Belongs to the nucleobase:cation symporter-2 (NCS2) (TC 2.A.40) family. Azg-like subfamily.</text>
</comment>
<feature type="transmembrane region" description="Helical" evidence="9">
    <location>
        <begin position="21"/>
        <end position="42"/>
    </location>
</feature>
<organism evidence="10 11">
    <name type="scientific">Methanolobus zinderi</name>
    <dbReference type="NCBI Taxonomy" id="536044"/>
    <lineage>
        <taxon>Archaea</taxon>
        <taxon>Methanobacteriati</taxon>
        <taxon>Methanobacteriota</taxon>
        <taxon>Stenosarchaea group</taxon>
        <taxon>Methanomicrobia</taxon>
        <taxon>Methanosarcinales</taxon>
        <taxon>Methanosarcinaceae</taxon>
        <taxon>Methanolobus</taxon>
    </lineage>
</organism>
<proteinExistence type="inferred from homology"/>
<keyword evidence="11" id="KW-1185">Reference proteome</keyword>
<keyword evidence="5 8" id="KW-0812">Transmembrane</keyword>
<name>A0A7D5J8P2_9EURY</name>
<evidence type="ECO:0000256" key="8">
    <source>
        <dbReference type="PIRNR" id="PIRNR005353"/>
    </source>
</evidence>
<evidence type="ECO:0000256" key="2">
    <source>
        <dbReference type="ARBA" id="ARBA00005697"/>
    </source>
</evidence>
<feature type="transmembrane region" description="Helical" evidence="9">
    <location>
        <begin position="348"/>
        <end position="365"/>
    </location>
</feature>
<evidence type="ECO:0000313" key="11">
    <source>
        <dbReference type="Proteomes" id="UP000509594"/>
    </source>
</evidence>
<reference evidence="10 11" key="1">
    <citation type="submission" date="2020-06" db="EMBL/GenBank/DDBJ databases">
        <title>Methanolobus halotolerans sp. nov., isolated from a saline lake Tus in Siberia.</title>
        <authorList>
            <person name="Shen Y."/>
            <person name="Chen S.-C."/>
            <person name="Lai M.-C."/>
            <person name="Huang H.-H."/>
            <person name="Chiu H.-H."/>
            <person name="Tang S.-L."/>
            <person name="Rogozin D.Y."/>
            <person name="Degermendzhy A.G."/>
        </authorList>
    </citation>
    <scope>NUCLEOTIDE SEQUENCE [LARGE SCALE GENOMIC DNA]</scope>
    <source>
        <strain evidence="10 11">DSM 21339</strain>
    </source>
</reference>
<dbReference type="Proteomes" id="UP000509594">
    <property type="component" value="Chromosome"/>
</dbReference>
<dbReference type="Pfam" id="PF00860">
    <property type="entry name" value="Xan_ur_permease"/>
    <property type="match status" value="1"/>
</dbReference>
<comment type="subcellular location">
    <subcellularLocation>
        <location evidence="1 8">Cell membrane</location>
        <topology evidence="1 8">Multi-pass membrane protein</topology>
    </subcellularLocation>
</comment>
<feature type="transmembrane region" description="Helical" evidence="9">
    <location>
        <begin position="198"/>
        <end position="217"/>
    </location>
</feature>
<feature type="transmembrane region" description="Helical" evidence="9">
    <location>
        <begin position="48"/>
        <end position="71"/>
    </location>
</feature>
<keyword evidence="6 8" id="KW-1133">Transmembrane helix</keyword>
<feature type="transmembrane region" description="Helical" evidence="9">
    <location>
        <begin position="78"/>
        <end position="98"/>
    </location>
</feature>
<feature type="transmembrane region" description="Helical" evidence="9">
    <location>
        <begin position="104"/>
        <end position="122"/>
    </location>
</feature>
<keyword evidence="4 8" id="KW-1003">Cell membrane</keyword>
<dbReference type="PANTHER" id="PTHR43337">
    <property type="entry name" value="XANTHINE/URACIL PERMEASE C887.17-RELATED"/>
    <property type="match status" value="1"/>
</dbReference>
<feature type="transmembrane region" description="Helical" evidence="9">
    <location>
        <begin position="237"/>
        <end position="255"/>
    </location>
</feature>
<dbReference type="OrthoDB" id="27788at2157"/>
<dbReference type="InterPro" id="IPR045018">
    <property type="entry name" value="Azg-like"/>
</dbReference>
<evidence type="ECO:0000256" key="9">
    <source>
        <dbReference type="SAM" id="Phobius"/>
    </source>
</evidence>
<keyword evidence="3 8" id="KW-0813">Transport</keyword>
<feature type="transmembrane region" description="Helical" evidence="9">
    <location>
        <begin position="173"/>
        <end position="191"/>
    </location>
</feature>